<accession>A0A1D9FUE6</accession>
<name>A0A1D9FUE6_MOOP1</name>
<protein>
    <submittedName>
        <fullName evidence="1">Uncharacterized protein</fullName>
    </submittedName>
</protein>
<evidence type="ECO:0000313" key="2">
    <source>
        <dbReference type="Proteomes" id="UP000176944"/>
    </source>
</evidence>
<evidence type="ECO:0000313" key="1">
    <source>
        <dbReference type="EMBL" id="AOY79008.1"/>
    </source>
</evidence>
<sequence>MSKVFFLSGGRSIGCNKLTGNPGYFRVFGYLARRVRPTLALRETFLTKTQIEKSQLGACYKAWHLVGVFF</sequence>
<dbReference type="Proteomes" id="UP000176944">
    <property type="component" value="Chromosome"/>
</dbReference>
<dbReference type="EMBL" id="CP017708">
    <property type="protein sequence ID" value="AOY79008.1"/>
    <property type="molecule type" value="Genomic_DNA"/>
</dbReference>
<proteinExistence type="predicted"/>
<gene>
    <name evidence="1" type="ORF">BJP36_02895</name>
</gene>
<reference evidence="2" key="1">
    <citation type="submission" date="2016-10" db="EMBL/GenBank/DDBJ databases">
        <title>Comparative genomics uncovers the prolific and rare metabolic potential of the cyanobacterial genus Moorea.</title>
        <authorList>
            <person name="Leao T."/>
            <person name="Castelao G."/>
            <person name="Korobeynikov A."/>
            <person name="Monroe E.A."/>
            <person name="Podell S."/>
            <person name="Glukhov E."/>
            <person name="Allen E."/>
            <person name="Gerwick W.H."/>
            <person name="Gerwick L."/>
        </authorList>
    </citation>
    <scope>NUCLEOTIDE SEQUENCE [LARGE SCALE GENOMIC DNA]</scope>
    <source>
        <strain evidence="2">JHB</strain>
    </source>
</reference>
<organism evidence="1 2">
    <name type="scientific">Moorena producens (strain JHB)</name>
    <dbReference type="NCBI Taxonomy" id="1454205"/>
    <lineage>
        <taxon>Bacteria</taxon>
        <taxon>Bacillati</taxon>
        <taxon>Cyanobacteriota</taxon>
        <taxon>Cyanophyceae</taxon>
        <taxon>Coleofasciculales</taxon>
        <taxon>Coleofasciculaceae</taxon>
        <taxon>Moorena</taxon>
    </lineage>
</organism>
<dbReference type="AlphaFoldDB" id="A0A1D9FUE6"/>